<keyword evidence="3" id="KW-1185">Reference proteome</keyword>
<comment type="caution">
    <text evidence="2">The sequence shown here is derived from an EMBL/GenBank/DDBJ whole genome shotgun (WGS) entry which is preliminary data.</text>
</comment>
<name>A0ABR4GPX3_9EURO</name>
<proteinExistence type="predicted"/>
<keyword evidence="1" id="KW-0812">Transmembrane</keyword>
<keyword evidence="1" id="KW-0472">Membrane</keyword>
<accession>A0ABR4GPX3</accession>
<evidence type="ECO:0000256" key="1">
    <source>
        <dbReference type="SAM" id="Phobius"/>
    </source>
</evidence>
<protein>
    <submittedName>
        <fullName evidence="2">Uncharacterized protein</fullName>
    </submittedName>
</protein>
<organism evidence="2 3">
    <name type="scientific">Aspergillus keveii</name>
    <dbReference type="NCBI Taxonomy" id="714993"/>
    <lineage>
        <taxon>Eukaryota</taxon>
        <taxon>Fungi</taxon>
        <taxon>Dikarya</taxon>
        <taxon>Ascomycota</taxon>
        <taxon>Pezizomycotina</taxon>
        <taxon>Eurotiomycetes</taxon>
        <taxon>Eurotiomycetidae</taxon>
        <taxon>Eurotiales</taxon>
        <taxon>Aspergillaceae</taxon>
        <taxon>Aspergillus</taxon>
        <taxon>Aspergillus subgen. Nidulantes</taxon>
    </lineage>
</organism>
<evidence type="ECO:0000313" key="2">
    <source>
        <dbReference type="EMBL" id="KAL2801118.1"/>
    </source>
</evidence>
<gene>
    <name evidence="2" type="ORF">BJX66DRAFT_289020</name>
</gene>
<sequence>MVGIRQGTNPWYDKTFRNSWCKKLGKIREEKNERERKCVPFKNVCIDFCIKAAAGCLRAAWVGGPSTTYCLNHNFICGRHFISLFAHAEVVSSKLCCPTVTTCSNTVIFAGSAVIALGWAMDLYVLFGLAPIPMYITYCHLLKYSRIGTFRLFIPRMEYIERFVA</sequence>
<dbReference type="Proteomes" id="UP001610563">
    <property type="component" value="Unassembled WGS sequence"/>
</dbReference>
<evidence type="ECO:0000313" key="3">
    <source>
        <dbReference type="Proteomes" id="UP001610563"/>
    </source>
</evidence>
<feature type="transmembrane region" description="Helical" evidence="1">
    <location>
        <begin position="107"/>
        <end position="136"/>
    </location>
</feature>
<dbReference type="EMBL" id="JBFTWV010000001">
    <property type="protein sequence ID" value="KAL2801118.1"/>
    <property type="molecule type" value="Genomic_DNA"/>
</dbReference>
<reference evidence="2 3" key="1">
    <citation type="submission" date="2024-07" db="EMBL/GenBank/DDBJ databases">
        <title>Section-level genome sequencing and comparative genomics of Aspergillus sections Usti and Cavernicolus.</title>
        <authorList>
            <consortium name="Lawrence Berkeley National Laboratory"/>
            <person name="Nybo J.L."/>
            <person name="Vesth T.C."/>
            <person name="Theobald S."/>
            <person name="Frisvad J.C."/>
            <person name="Larsen T.O."/>
            <person name="Kjaerboelling I."/>
            <person name="Rothschild-Mancinelli K."/>
            <person name="Lyhne E.K."/>
            <person name="Kogle M.E."/>
            <person name="Barry K."/>
            <person name="Clum A."/>
            <person name="Na H."/>
            <person name="Ledsgaard L."/>
            <person name="Lin J."/>
            <person name="Lipzen A."/>
            <person name="Kuo A."/>
            <person name="Riley R."/>
            <person name="Mondo S."/>
            <person name="Labutti K."/>
            <person name="Haridas S."/>
            <person name="Pangalinan J."/>
            <person name="Salamov A.A."/>
            <person name="Simmons B.A."/>
            <person name="Magnuson J.K."/>
            <person name="Chen J."/>
            <person name="Drula E."/>
            <person name="Henrissat B."/>
            <person name="Wiebenga A."/>
            <person name="Lubbers R.J."/>
            <person name="Gomes A.C."/>
            <person name="Makela M.R."/>
            <person name="Stajich J."/>
            <person name="Grigoriev I.V."/>
            <person name="Mortensen U.H."/>
            <person name="De Vries R.P."/>
            <person name="Baker S.E."/>
            <person name="Andersen M.R."/>
        </authorList>
    </citation>
    <scope>NUCLEOTIDE SEQUENCE [LARGE SCALE GENOMIC DNA]</scope>
    <source>
        <strain evidence="2 3">CBS 209.92</strain>
    </source>
</reference>
<keyword evidence="1" id="KW-1133">Transmembrane helix</keyword>